<dbReference type="Pfam" id="PF01490">
    <property type="entry name" value="Aa_trans"/>
    <property type="match status" value="1"/>
</dbReference>
<keyword evidence="4 11" id="KW-0812">Transmembrane</keyword>
<feature type="transmembrane region" description="Helical" evidence="11">
    <location>
        <begin position="117"/>
        <end position="138"/>
    </location>
</feature>
<comment type="similarity">
    <text evidence="2">Belongs to the amino acid/polyamine transporter 2 family. Amino acid/auxin permease (AAAP) (TC 2.A.18.1) subfamily.</text>
</comment>
<proteinExistence type="inferred from homology"/>
<evidence type="ECO:0000256" key="11">
    <source>
        <dbReference type="SAM" id="Phobius"/>
    </source>
</evidence>
<keyword evidence="3" id="KW-0813">Transport</keyword>
<evidence type="ECO:0000256" key="8">
    <source>
        <dbReference type="ARBA" id="ARBA00023136"/>
    </source>
</evidence>
<dbReference type="GO" id="GO:0009734">
    <property type="term" value="P:auxin-activated signaling pathway"/>
    <property type="evidence" value="ECO:0007669"/>
    <property type="project" value="UniProtKB-KW"/>
</dbReference>
<keyword evidence="8 11" id="KW-0472">Membrane</keyword>
<protein>
    <submittedName>
        <fullName evidence="13">Lysine histidine transporter 1</fullName>
    </submittedName>
</protein>
<feature type="transmembrane region" description="Helical" evidence="11">
    <location>
        <begin position="352"/>
        <end position="372"/>
    </location>
</feature>
<feature type="transmembrane region" description="Helical" evidence="11">
    <location>
        <begin position="225"/>
        <end position="245"/>
    </location>
</feature>
<evidence type="ECO:0000256" key="7">
    <source>
        <dbReference type="ARBA" id="ARBA00022989"/>
    </source>
</evidence>
<dbReference type="GO" id="GO:0012505">
    <property type="term" value="C:endomembrane system"/>
    <property type="evidence" value="ECO:0007669"/>
    <property type="project" value="UniProtKB-SubCell"/>
</dbReference>
<keyword evidence="5" id="KW-0769">Symport</keyword>
<feature type="transmembrane region" description="Helical" evidence="11">
    <location>
        <begin position="265"/>
        <end position="286"/>
    </location>
</feature>
<evidence type="ECO:0000256" key="9">
    <source>
        <dbReference type="ARBA" id="ARBA00023294"/>
    </source>
</evidence>
<feature type="domain" description="Amino acid transporter transmembrane" evidence="12">
    <location>
        <begin position="39"/>
        <end position="431"/>
    </location>
</feature>
<organism evidence="13">
    <name type="scientific">Rhizophora mucronata</name>
    <name type="common">Asiatic mangrove</name>
    <dbReference type="NCBI Taxonomy" id="61149"/>
    <lineage>
        <taxon>Eukaryota</taxon>
        <taxon>Viridiplantae</taxon>
        <taxon>Streptophyta</taxon>
        <taxon>Embryophyta</taxon>
        <taxon>Tracheophyta</taxon>
        <taxon>Spermatophyta</taxon>
        <taxon>Magnoliopsida</taxon>
        <taxon>eudicotyledons</taxon>
        <taxon>Gunneridae</taxon>
        <taxon>Pentapetalae</taxon>
        <taxon>rosids</taxon>
        <taxon>fabids</taxon>
        <taxon>Malpighiales</taxon>
        <taxon>Rhizophoraceae</taxon>
        <taxon>Rhizophora</taxon>
    </lineage>
</organism>
<dbReference type="GO" id="GO:0015293">
    <property type="term" value="F:symporter activity"/>
    <property type="evidence" value="ECO:0007669"/>
    <property type="project" value="UniProtKB-KW"/>
</dbReference>
<evidence type="ECO:0000259" key="12">
    <source>
        <dbReference type="Pfam" id="PF01490"/>
    </source>
</evidence>
<comment type="subcellular location">
    <subcellularLocation>
        <location evidence="1">Endomembrane system</location>
        <topology evidence="1">Multi-pass membrane protein</topology>
    </subcellularLocation>
</comment>
<feature type="transmembrane region" description="Helical" evidence="11">
    <location>
        <begin position="72"/>
        <end position="97"/>
    </location>
</feature>
<evidence type="ECO:0000313" key="13">
    <source>
        <dbReference type="EMBL" id="MBW91594.1"/>
    </source>
</evidence>
<evidence type="ECO:0000256" key="10">
    <source>
        <dbReference type="ARBA" id="ARBA00045588"/>
    </source>
</evidence>
<sequence length="447" mass="50372">MDTGRVGNKDVLSIEEGGEKVKPENLDQGVTTAHTVGHDSWQQVGFLLVTGFNCGYLLSYSSLIMVPIGWTWGIIILLAVGLYTAYANWLLAAFHFIEGKRFIRYRDLMGFAFGRHFYYITWVLQFLTFLLANMGFILLGGRALKEMNLDFSNSPLRLQYFIIMAGVSYFLFSFSSPTMSAMRVWLAVSAALTCIYVTALLVEVVDDGRKNKTRNHDTTRSKVDKVFNAFAAISTVIAANTGGLLPEMQSTLRQPAVKNMRKALVSQFTLGISVYYGVTLVGYWAYGTSVSWYLPQQLTGSKWVKILINSAVFLQSVVSQNMFIAPVHEALDTRFLNVNEKMHSRANIKRLFLLRALFYTGNTFVTAALPFMGDFVTLIGSFTLVTLTFVFPSMIFLKVKRETARMEKKIWHWFNVIAFSFLALATTISAVRLIINDVQQYSFFADA</sequence>
<evidence type="ECO:0000256" key="3">
    <source>
        <dbReference type="ARBA" id="ARBA00022448"/>
    </source>
</evidence>
<evidence type="ECO:0000256" key="2">
    <source>
        <dbReference type="ARBA" id="ARBA00005590"/>
    </source>
</evidence>
<feature type="transmembrane region" description="Helical" evidence="11">
    <location>
        <begin position="378"/>
        <end position="399"/>
    </location>
</feature>
<dbReference type="EMBL" id="GGEC01011111">
    <property type="protein sequence ID" value="MBW91594.1"/>
    <property type="molecule type" value="Transcribed_RNA"/>
</dbReference>
<dbReference type="GO" id="GO:0006865">
    <property type="term" value="P:amino acid transport"/>
    <property type="evidence" value="ECO:0007669"/>
    <property type="project" value="UniProtKB-KW"/>
</dbReference>
<evidence type="ECO:0000256" key="5">
    <source>
        <dbReference type="ARBA" id="ARBA00022847"/>
    </source>
</evidence>
<dbReference type="AlphaFoldDB" id="A0A2P2JDP2"/>
<keyword evidence="6" id="KW-0029">Amino-acid transport</keyword>
<keyword evidence="9" id="KW-0927">Auxin signaling pathway</keyword>
<evidence type="ECO:0000256" key="6">
    <source>
        <dbReference type="ARBA" id="ARBA00022970"/>
    </source>
</evidence>
<feature type="transmembrane region" description="Helical" evidence="11">
    <location>
        <begin position="411"/>
        <end position="435"/>
    </location>
</feature>
<comment type="function">
    <text evidence="10">Carrier protein involved in proton-driven auxin influx. Mediates the formation of auxin gradient from developing leaves (site of auxin biosynthesis) to tips by contributing to the loading of auxin in vascular tissues and facilitating acropetal (base to tip) auxin transport within inner tissues of the root apex, and basipetal (tip to base) auxin transport within outer tissues of the root apex. May be involved in lateral roots and nodules formation.</text>
</comment>
<reference evidence="13" key="1">
    <citation type="submission" date="2018-02" db="EMBL/GenBank/DDBJ databases">
        <title>Rhizophora mucronata_Transcriptome.</title>
        <authorList>
            <person name="Meera S.P."/>
            <person name="Sreeshan A."/>
            <person name="Augustine A."/>
        </authorList>
    </citation>
    <scope>NUCLEOTIDE SEQUENCE</scope>
    <source>
        <tissue evidence="13">Leaf</tissue>
    </source>
</reference>
<dbReference type="InterPro" id="IPR013057">
    <property type="entry name" value="AA_transpt_TM"/>
</dbReference>
<dbReference type="PANTHER" id="PTHR48017">
    <property type="entry name" value="OS05G0424000 PROTEIN-RELATED"/>
    <property type="match status" value="1"/>
</dbReference>
<accession>A0A2P2JDP2</accession>
<evidence type="ECO:0000256" key="4">
    <source>
        <dbReference type="ARBA" id="ARBA00022692"/>
    </source>
</evidence>
<keyword evidence="7 11" id="KW-1133">Transmembrane helix</keyword>
<feature type="transmembrane region" description="Helical" evidence="11">
    <location>
        <begin position="158"/>
        <end position="177"/>
    </location>
</feature>
<name>A0A2P2JDP2_RHIMU</name>
<evidence type="ECO:0000256" key="1">
    <source>
        <dbReference type="ARBA" id="ARBA00004127"/>
    </source>
</evidence>
<feature type="transmembrane region" description="Helical" evidence="11">
    <location>
        <begin position="44"/>
        <end position="66"/>
    </location>
</feature>
<feature type="transmembrane region" description="Helical" evidence="11">
    <location>
        <begin position="184"/>
        <end position="205"/>
    </location>
</feature>